<dbReference type="SUPFAM" id="SSF51197">
    <property type="entry name" value="Clavaminate synthase-like"/>
    <property type="match status" value="1"/>
</dbReference>
<dbReference type="Gene3D" id="3.60.130.10">
    <property type="entry name" value="Clavaminate synthase-like"/>
    <property type="match status" value="1"/>
</dbReference>
<gene>
    <name evidence="2" type="ORF">METZ01_LOCUS428285</name>
</gene>
<evidence type="ECO:0000256" key="1">
    <source>
        <dbReference type="ARBA" id="ARBA00023002"/>
    </source>
</evidence>
<reference evidence="2" key="1">
    <citation type="submission" date="2018-05" db="EMBL/GenBank/DDBJ databases">
        <authorList>
            <person name="Lanie J.A."/>
            <person name="Ng W.-L."/>
            <person name="Kazmierczak K.M."/>
            <person name="Andrzejewski T.M."/>
            <person name="Davidsen T.M."/>
            <person name="Wayne K.J."/>
            <person name="Tettelin H."/>
            <person name="Glass J.I."/>
            <person name="Rusch D."/>
            <person name="Podicherti R."/>
            <person name="Tsui H.-C.T."/>
            <person name="Winkler M.E."/>
        </authorList>
    </citation>
    <scope>NUCLEOTIDE SEQUENCE</scope>
</reference>
<accession>A0A382XY87</accession>
<name>A0A382XY87_9ZZZZ</name>
<proteinExistence type="predicted"/>
<organism evidence="2">
    <name type="scientific">marine metagenome</name>
    <dbReference type="NCBI Taxonomy" id="408172"/>
    <lineage>
        <taxon>unclassified sequences</taxon>
        <taxon>metagenomes</taxon>
        <taxon>ecological metagenomes</taxon>
    </lineage>
</organism>
<dbReference type="GO" id="GO:0016491">
    <property type="term" value="F:oxidoreductase activity"/>
    <property type="evidence" value="ECO:0007669"/>
    <property type="project" value="UniProtKB-KW"/>
</dbReference>
<feature type="non-terminal residue" evidence="2">
    <location>
        <position position="1"/>
    </location>
</feature>
<keyword evidence="1" id="KW-0560">Oxidoreductase</keyword>
<dbReference type="InterPro" id="IPR042098">
    <property type="entry name" value="TauD-like_sf"/>
</dbReference>
<dbReference type="EMBL" id="UINC01171070">
    <property type="protein sequence ID" value="SVD75431.1"/>
    <property type="molecule type" value="Genomic_DNA"/>
</dbReference>
<evidence type="ECO:0000313" key="2">
    <source>
        <dbReference type="EMBL" id="SVD75431.1"/>
    </source>
</evidence>
<evidence type="ECO:0008006" key="3">
    <source>
        <dbReference type="Google" id="ProtNLM"/>
    </source>
</evidence>
<protein>
    <recommendedName>
        <fullName evidence="3">TauD/TfdA-like domain-containing protein</fullName>
    </recommendedName>
</protein>
<dbReference type="AlphaFoldDB" id="A0A382XY87"/>
<sequence length="153" mass="17627">EFIDHAMVYTLLHHTDPAYPIALCRHDAMTIPANRDAVNGYREARSGPVFWRSSGQLNMRYTSRRQHIIWRDDPLTREAVAALGEILSERSDLILRRRLKPGEGILCNNVLHRRDAFDNTLLESSNRLFYRGRFHDSLISQPASGQRACARVQ</sequence>